<proteinExistence type="predicted"/>
<keyword evidence="3" id="KW-1185">Reference proteome</keyword>
<dbReference type="KEGG" id="obj:EIO64_14760"/>
<name>A0A4D7B1I5_9FIRM</name>
<dbReference type="RefSeq" id="WP_025545071.1">
    <property type="nucleotide sequence ID" value="NZ_CAUWCU010000017.1"/>
</dbReference>
<accession>A0A4D7B1I5</accession>
<keyword evidence="1" id="KW-0472">Membrane</keyword>
<evidence type="ECO:0000256" key="1">
    <source>
        <dbReference type="SAM" id="Phobius"/>
    </source>
</evidence>
<reference evidence="3" key="1">
    <citation type="submission" date="2018-12" db="EMBL/GenBank/DDBJ databases">
        <title>Dusodibacter welbiota gen. nov., sp. nov., isolated from human faeces and emended description of the Oscillibacter genus.</title>
        <authorList>
            <person name="Le Roy T."/>
            <person name="Van der Smissen P."/>
            <person name="Delzenne N."/>
            <person name="Muccioli G."/>
            <person name="Collet J.F."/>
            <person name="Cani P.D."/>
        </authorList>
    </citation>
    <scope>NUCLEOTIDE SEQUENCE [LARGE SCALE GENOMIC DNA]</scope>
    <source>
        <strain evidence="3">J115</strain>
    </source>
</reference>
<dbReference type="AlphaFoldDB" id="A0A4D7B1I5"/>
<sequence length="77" mass="8672">MNYKTSYWLMRILGIGGILVMLIGGITGRTVIGVLGIICVLVGTLQMNFFYHCPHCKRDLPKRTLPKTCPYCKKPLD</sequence>
<dbReference type="GeneID" id="89523504"/>
<evidence type="ECO:0000313" key="3">
    <source>
        <dbReference type="Proteomes" id="UP000298642"/>
    </source>
</evidence>
<organism evidence="2 3">
    <name type="scientific">Dysosmobacter welbionis</name>
    <dbReference type="NCBI Taxonomy" id="2093857"/>
    <lineage>
        <taxon>Bacteria</taxon>
        <taxon>Bacillati</taxon>
        <taxon>Bacillota</taxon>
        <taxon>Clostridia</taxon>
        <taxon>Eubacteriales</taxon>
        <taxon>Oscillospiraceae</taxon>
        <taxon>Dysosmobacter</taxon>
    </lineage>
</organism>
<keyword evidence="1" id="KW-1133">Transmembrane helix</keyword>
<gene>
    <name evidence="2" type="ORF">EIO64_14760</name>
</gene>
<protein>
    <submittedName>
        <fullName evidence="2">Uncharacterized protein</fullName>
    </submittedName>
</protein>
<feature type="transmembrane region" description="Helical" evidence="1">
    <location>
        <begin position="32"/>
        <end position="53"/>
    </location>
</feature>
<feature type="transmembrane region" description="Helical" evidence="1">
    <location>
        <begin position="7"/>
        <end position="26"/>
    </location>
</feature>
<dbReference type="Proteomes" id="UP000298642">
    <property type="component" value="Chromosome"/>
</dbReference>
<dbReference type="EMBL" id="CP034413">
    <property type="protein sequence ID" value="QCI60317.1"/>
    <property type="molecule type" value="Genomic_DNA"/>
</dbReference>
<evidence type="ECO:0000313" key="2">
    <source>
        <dbReference type="EMBL" id="QCI60317.1"/>
    </source>
</evidence>
<keyword evidence="1" id="KW-0812">Transmembrane</keyword>